<keyword evidence="2" id="KW-1185">Reference proteome</keyword>
<sequence length="157" mass="18142">MVIGMKDVIYILDSNIIINIWNSKINILDELIKNNNINFLIPKEVAKEISEKEFIVYQGTSVLSDRFLKLLPYIEEELNKEKINDFCYKIKAKKLLSGIYYVNGNKLSKTDFMLLYLCSINENSVIVTEDKKLLKASKDILGNNKSINLKEFLISLN</sequence>
<dbReference type="EMBL" id="CYZR01000005">
    <property type="protein sequence ID" value="CUO01353.1"/>
    <property type="molecule type" value="Genomic_DNA"/>
</dbReference>
<evidence type="ECO:0000313" key="1">
    <source>
        <dbReference type="EMBL" id="CUO01353.1"/>
    </source>
</evidence>
<dbReference type="SUPFAM" id="SSF88723">
    <property type="entry name" value="PIN domain-like"/>
    <property type="match status" value="1"/>
</dbReference>
<dbReference type="InterPro" id="IPR029060">
    <property type="entry name" value="PIN-like_dom_sf"/>
</dbReference>
<comment type="caution">
    <text evidence="1">The sequence shown here is derived from an EMBL/GenBank/DDBJ whole genome shotgun (WGS) entry which is preliminary data.</text>
</comment>
<evidence type="ECO:0008006" key="3">
    <source>
        <dbReference type="Google" id="ProtNLM"/>
    </source>
</evidence>
<name>A0ABM9UR21_SARVE</name>
<reference evidence="1 2" key="1">
    <citation type="submission" date="2015-09" db="EMBL/GenBank/DDBJ databases">
        <authorList>
            <consortium name="Pathogen Informatics"/>
        </authorList>
    </citation>
    <scope>NUCLEOTIDE SEQUENCE [LARGE SCALE GENOMIC DNA]</scope>
    <source>
        <strain evidence="1 2">2789STDY5834858</strain>
    </source>
</reference>
<evidence type="ECO:0000313" key="2">
    <source>
        <dbReference type="Proteomes" id="UP000095488"/>
    </source>
</evidence>
<protein>
    <recommendedName>
        <fullName evidence="3">PIN domain-containing protein</fullName>
    </recommendedName>
</protein>
<accession>A0ABM9UR21</accession>
<dbReference type="Proteomes" id="UP000095488">
    <property type="component" value="Unassembled WGS sequence"/>
</dbReference>
<organism evidence="1 2">
    <name type="scientific">Sarcina ventriculi</name>
    <name type="common">Clostridium ventriculi</name>
    <dbReference type="NCBI Taxonomy" id="1267"/>
    <lineage>
        <taxon>Bacteria</taxon>
        <taxon>Bacillati</taxon>
        <taxon>Bacillota</taxon>
        <taxon>Clostridia</taxon>
        <taxon>Eubacteriales</taxon>
        <taxon>Clostridiaceae</taxon>
        <taxon>Sarcina</taxon>
    </lineage>
</organism>
<dbReference type="Gene3D" id="3.40.50.1010">
    <property type="entry name" value="5'-nuclease"/>
    <property type="match status" value="1"/>
</dbReference>
<gene>
    <name evidence="1" type="ORF">ERS852473_01665</name>
</gene>
<proteinExistence type="predicted"/>